<evidence type="ECO:0000256" key="1">
    <source>
        <dbReference type="ARBA" id="ARBA00022679"/>
    </source>
</evidence>
<dbReference type="InterPro" id="IPR011006">
    <property type="entry name" value="CheY-like_superfamily"/>
</dbReference>
<keyword evidence="3" id="KW-0805">Transcription regulation</keyword>
<protein>
    <submittedName>
        <fullName evidence="7">ANTAR domain-containing protein</fullName>
    </submittedName>
</protein>
<keyword evidence="8" id="KW-1185">Reference proteome</keyword>
<evidence type="ECO:0000256" key="4">
    <source>
        <dbReference type="ARBA" id="ARBA00023163"/>
    </source>
</evidence>
<dbReference type="SUPFAM" id="SSF52172">
    <property type="entry name" value="CheY-like"/>
    <property type="match status" value="1"/>
</dbReference>
<evidence type="ECO:0000259" key="6">
    <source>
        <dbReference type="PROSITE" id="PS50921"/>
    </source>
</evidence>
<dbReference type="AlphaFoldDB" id="A0A7K1FPF9"/>
<dbReference type="GO" id="GO:0016301">
    <property type="term" value="F:kinase activity"/>
    <property type="evidence" value="ECO:0007669"/>
    <property type="project" value="UniProtKB-KW"/>
</dbReference>
<dbReference type="InterPro" id="IPR003018">
    <property type="entry name" value="GAF"/>
</dbReference>
<dbReference type="Gene3D" id="1.10.10.10">
    <property type="entry name" value="Winged helix-like DNA-binding domain superfamily/Winged helix DNA-binding domain"/>
    <property type="match status" value="1"/>
</dbReference>
<evidence type="ECO:0000313" key="7">
    <source>
        <dbReference type="EMBL" id="MTD16032.1"/>
    </source>
</evidence>
<dbReference type="Proteomes" id="UP000460221">
    <property type="component" value="Unassembled WGS sequence"/>
</dbReference>
<organism evidence="7 8">
    <name type="scientific">Nakamurella alba</name>
    <dbReference type="NCBI Taxonomy" id="2665158"/>
    <lineage>
        <taxon>Bacteria</taxon>
        <taxon>Bacillati</taxon>
        <taxon>Actinomycetota</taxon>
        <taxon>Actinomycetes</taxon>
        <taxon>Nakamurellales</taxon>
        <taxon>Nakamurellaceae</taxon>
        <taxon>Nakamurella</taxon>
    </lineage>
</organism>
<dbReference type="Gene3D" id="3.30.450.40">
    <property type="match status" value="1"/>
</dbReference>
<dbReference type="SMART" id="SM01012">
    <property type="entry name" value="ANTAR"/>
    <property type="match status" value="1"/>
</dbReference>
<dbReference type="Pfam" id="PF03861">
    <property type="entry name" value="ANTAR"/>
    <property type="match status" value="1"/>
</dbReference>
<dbReference type="InterPro" id="IPR005561">
    <property type="entry name" value="ANTAR"/>
</dbReference>
<sequence>MRSFPLLTGVPSSTSHPDPLRAPPRDTRSGRPRHRAPCGPTRFEDRPGRLSLRCVRSPPGSGGRRPRRFNSAAGAAAVHCVPIREPAGGAVTDVEPTHDSIDLAALTGVAELMADVATSFADERATATLAEQIVAGAVAIIPGVAAAAVLTVTASGTLESPLMEGDAAARSVMDAQNDAGGGPCLDSWRDDKQIWVTDLEAELRWPGFTAAALELDFRSMVCTPMEISGRRIGVLSLVGREANFGGDADDTETLARIFAQHAGVAMSGARRVDEVNRALTNRDVIGQAKGILMERFKVTPDVAFAMLVRASSRTNSKLRTVCEQLCLTGVLLDRQPRA</sequence>
<dbReference type="Pfam" id="PF13185">
    <property type="entry name" value="GAF_2"/>
    <property type="match status" value="1"/>
</dbReference>
<dbReference type="InterPro" id="IPR029016">
    <property type="entry name" value="GAF-like_dom_sf"/>
</dbReference>
<keyword evidence="2" id="KW-0418">Kinase</keyword>
<evidence type="ECO:0000313" key="8">
    <source>
        <dbReference type="Proteomes" id="UP000460221"/>
    </source>
</evidence>
<dbReference type="SUPFAM" id="SSF55781">
    <property type="entry name" value="GAF domain-like"/>
    <property type="match status" value="1"/>
</dbReference>
<dbReference type="GO" id="GO:0003723">
    <property type="term" value="F:RNA binding"/>
    <property type="evidence" value="ECO:0007669"/>
    <property type="project" value="InterPro"/>
</dbReference>
<comment type="caution">
    <text evidence="7">The sequence shown here is derived from an EMBL/GenBank/DDBJ whole genome shotgun (WGS) entry which is preliminary data.</text>
</comment>
<feature type="domain" description="ANTAR" evidence="6">
    <location>
        <begin position="265"/>
        <end position="326"/>
    </location>
</feature>
<accession>A0A7K1FPF9</accession>
<dbReference type="InterPro" id="IPR036388">
    <property type="entry name" value="WH-like_DNA-bd_sf"/>
</dbReference>
<evidence type="ECO:0000256" key="3">
    <source>
        <dbReference type="ARBA" id="ARBA00023015"/>
    </source>
</evidence>
<keyword evidence="1" id="KW-0808">Transferase</keyword>
<dbReference type="EMBL" id="WLYK01000008">
    <property type="protein sequence ID" value="MTD16032.1"/>
    <property type="molecule type" value="Genomic_DNA"/>
</dbReference>
<keyword evidence="4" id="KW-0804">Transcription</keyword>
<dbReference type="PROSITE" id="PS50921">
    <property type="entry name" value="ANTAR"/>
    <property type="match status" value="1"/>
</dbReference>
<proteinExistence type="predicted"/>
<evidence type="ECO:0000256" key="5">
    <source>
        <dbReference type="SAM" id="MobiDB-lite"/>
    </source>
</evidence>
<feature type="region of interest" description="Disordered" evidence="5">
    <location>
        <begin position="1"/>
        <end position="47"/>
    </location>
</feature>
<name>A0A7K1FPF9_9ACTN</name>
<reference evidence="7 8" key="1">
    <citation type="submission" date="2019-11" db="EMBL/GenBank/DDBJ databases">
        <authorList>
            <person name="Jiang L.-Q."/>
        </authorList>
    </citation>
    <scope>NUCLEOTIDE SEQUENCE [LARGE SCALE GENOMIC DNA]</scope>
    <source>
        <strain evidence="7 8">YIM 132087</strain>
    </source>
</reference>
<evidence type="ECO:0000256" key="2">
    <source>
        <dbReference type="ARBA" id="ARBA00022777"/>
    </source>
</evidence>
<gene>
    <name evidence="7" type="ORF">GIS00_19020</name>
</gene>